<evidence type="ECO:0000256" key="2">
    <source>
        <dbReference type="SAM" id="Phobius"/>
    </source>
</evidence>
<dbReference type="InterPro" id="IPR035896">
    <property type="entry name" value="AN1-like_Znf"/>
</dbReference>
<feature type="compositionally biased region" description="Low complexity" evidence="1">
    <location>
        <begin position="66"/>
        <end position="79"/>
    </location>
</feature>
<sequence>MVNCYHCGDAVSESEVFQCSECGQNYCVLHKDPINHECNIVKESLRLQQSQSPPPSYTGVSTNQYESQSSVSNTTSSEVRGTTDGTFTWYHQERHIPEDAFDPDSGLEFKGILLPHKSEFLHFFIGASLIFIIGFIGFYNPLLVSLNLTWAIFMLAGFYTTAFLFHEFGHRQVAKHFGLQTKFRLLTFGMLLTIVGLLTGISTLILGTTALPALALPGAVVVLGLDKIDRRTGLCKAAGPLVNLVYGTILLIISFMIPRTLYPLNLFIGVAASLNFMLGLFNMIPIGILDGQNIFKWNKGVYFVLFISLLILVVIAFIHIYAPVQTSLY</sequence>
<dbReference type="Gene3D" id="4.10.1110.10">
    <property type="entry name" value="AN1-like Zinc finger"/>
    <property type="match status" value="1"/>
</dbReference>
<gene>
    <name evidence="3" type="ORF">S01H1_08205</name>
</gene>
<feature type="transmembrane region" description="Helical" evidence="2">
    <location>
        <begin position="145"/>
        <end position="165"/>
    </location>
</feature>
<name>X0S0V9_9ZZZZ</name>
<dbReference type="InterPro" id="IPR052348">
    <property type="entry name" value="Metallopeptidase_M50B"/>
</dbReference>
<accession>X0S0V9</accession>
<feature type="region of interest" description="Disordered" evidence="1">
    <location>
        <begin position="49"/>
        <end position="80"/>
    </location>
</feature>
<keyword evidence="2" id="KW-0472">Membrane</keyword>
<dbReference type="CDD" id="cd05709">
    <property type="entry name" value="S2P-M50"/>
    <property type="match status" value="1"/>
</dbReference>
<dbReference type="EMBL" id="BARS01004212">
    <property type="protein sequence ID" value="GAF74699.1"/>
    <property type="molecule type" value="Genomic_DNA"/>
</dbReference>
<dbReference type="PANTHER" id="PTHR35864:SF1">
    <property type="entry name" value="ZINC METALLOPROTEASE YWHC-RELATED"/>
    <property type="match status" value="1"/>
</dbReference>
<evidence type="ECO:0000313" key="3">
    <source>
        <dbReference type="EMBL" id="GAF74699.1"/>
    </source>
</evidence>
<proteinExistence type="predicted"/>
<dbReference type="SUPFAM" id="SSF118310">
    <property type="entry name" value="AN1-like Zinc finger"/>
    <property type="match status" value="1"/>
</dbReference>
<dbReference type="PANTHER" id="PTHR35864">
    <property type="entry name" value="ZINC METALLOPROTEASE MJ0611-RELATED"/>
    <property type="match status" value="1"/>
</dbReference>
<keyword evidence="2" id="KW-1133">Transmembrane helix</keyword>
<dbReference type="AlphaFoldDB" id="X0S0V9"/>
<keyword evidence="2" id="KW-0812">Transmembrane</keyword>
<feature type="transmembrane region" description="Helical" evidence="2">
    <location>
        <begin position="264"/>
        <end position="289"/>
    </location>
</feature>
<evidence type="ECO:0000256" key="1">
    <source>
        <dbReference type="SAM" id="MobiDB-lite"/>
    </source>
</evidence>
<reference evidence="3" key="1">
    <citation type="journal article" date="2014" name="Front. Microbiol.">
        <title>High frequency of phylogenetically diverse reductive dehalogenase-homologous genes in deep subseafloor sedimentary metagenomes.</title>
        <authorList>
            <person name="Kawai M."/>
            <person name="Futagami T."/>
            <person name="Toyoda A."/>
            <person name="Takaki Y."/>
            <person name="Nishi S."/>
            <person name="Hori S."/>
            <person name="Arai W."/>
            <person name="Tsubouchi T."/>
            <person name="Morono Y."/>
            <person name="Uchiyama I."/>
            <person name="Ito T."/>
            <person name="Fujiyama A."/>
            <person name="Inagaki F."/>
            <person name="Takami H."/>
        </authorList>
    </citation>
    <scope>NUCLEOTIDE SEQUENCE</scope>
    <source>
        <strain evidence="3">Expedition CK06-06</strain>
    </source>
</reference>
<feature type="non-terminal residue" evidence="3">
    <location>
        <position position="329"/>
    </location>
</feature>
<comment type="caution">
    <text evidence="3">The sequence shown here is derived from an EMBL/GenBank/DDBJ whole genome shotgun (WGS) entry which is preliminary data.</text>
</comment>
<protein>
    <submittedName>
        <fullName evidence="3">Uncharacterized protein</fullName>
    </submittedName>
</protein>
<organism evidence="3">
    <name type="scientific">marine sediment metagenome</name>
    <dbReference type="NCBI Taxonomy" id="412755"/>
    <lineage>
        <taxon>unclassified sequences</taxon>
        <taxon>metagenomes</taxon>
        <taxon>ecological metagenomes</taxon>
    </lineage>
</organism>
<feature type="transmembrane region" description="Helical" evidence="2">
    <location>
        <begin position="120"/>
        <end position="139"/>
    </location>
</feature>
<feature type="transmembrane region" description="Helical" evidence="2">
    <location>
        <begin position="185"/>
        <end position="205"/>
    </location>
</feature>
<feature type="transmembrane region" description="Helical" evidence="2">
    <location>
        <begin position="301"/>
        <end position="322"/>
    </location>
</feature>
<feature type="transmembrane region" description="Helical" evidence="2">
    <location>
        <begin position="211"/>
        <end position="228"/>
    </location>
</feature>
<feature type="transmembrane region" description="Helical" evidence="2">
    <location>
        <begin position="240"/>
        <end position="258"/>
    </location>
</feature>